<dbReference type="Proteomes" id="UP000321301">
    <property type="component" value="Unassembled WGS sequence"/>
</dbReference>
<organism evidence="1 2">
    <name type="scientific">Cyclobacterium qasimii</name>
    <dbReference type="NCBI Taxonomy" id="1350429"/>
    <lineage>
        <taxon>Bacteria</taxon>
        <taxon>Pseudomonadati</taxon>
        <taxon>Bacteroidota</taxon>
        <taxon>Cytophagia</taxon>
        <taxon>Cytophagales</taxon>
        <taxon>Cyclobacteriaceae</taxon>
        <taxon>Cyclobacterium</taxon>
    </lineage>
</organism>
<dbReference type="AlphaFoldDB" id="A0A512CE00"/>
<reference evidence="1 2" key="1">
    <citation type="submission" date="2019-07" db="EMBL/GenBank/DDBJ databases">
        <title>Whole genome shotgun sequence of Cyclobacterium qasimii NBRC 106168.</title>
        <authorList>
            <person name="Hosoyama A."/>
            <person name="Uohara A."/>
            <person name="Ohji S."/>
            <person name="Ichikawa N."/>
        </authorList>
    </citation>
    <scope>NUCLEOTIDE SEQUENCE [LARGE SCALE GENOMIC DNA]</scope>
    <source>
        <strain evidence="1 2">NBRC 106168</strain>
    </source>
</reference>
<dbReference type="RefSeq" id="WP_020891195.1">
    <property type="nucleotide sequence ID" value="NZ_BJYV01000015.1"/>
</dbReference>
<keyword evidence="2" id="KW-1185">Reference proteome</keyword>
<evidence type="ECO:0000313" key="2">
    <source>
        <dbReference type="Proteomes" id="UP000321301"/>
    </source>
</evidence>
<dbReference type="PROSITE" id="PS51257">
    <property type="entry name" value="PROKAR_LIPOPROTEIN"/>
    <property type="match status" value="1"/>
</dbReference>
<accession>A0A512CE00</accession>
<name>A0A512CE00_9BACT</name>
<dbReference type="EMBL" id="BJYV01000015">
    <property type="protein sequence ID" value="GEO22442.1"/>
    <property type="molecule type" value="Genomic_DNA"/>
</dbReference>
<proteinExistence type="predicted"/>
<sequence>MKKIKNLIIVGVLAPFIFFSCLQEDIVPVPTVQGIQLYMTDIEGNDSLISQPTVNKTFRFVVDTDADIATVWPGGERRIVKKVNTETDSLDMFGHPVLIVSDYYMDYGLVKARGYKTALGETGWYTSYTYKESGEFNVNVVVTNHGYSSADYKQVVHEAGTVTVLPE</sequence>
<evidence type="ECO:0000313" key="1">
    <source>
        <dbReference type="EMBL" id="GEO22442.1"/>
    </source>
</evidence>
<comment type="caution">
    <text evidence="1">The sequence shown here is derived from an EMBL/GenBank/DDBJ whole genome shotgun (WGS) entry which is preliminary data.</text>
</comment>
<gene>
    <name evidence="1" type="ORF">CQA01_29760</name>
</gene>
<protein>
    <submittedName>
        <fullName evidence="1">Uncharacterized protein</fullName>
    </submittedName>
</protein>